<protein>
    <submittedName>
        <fullName evidence="1">Uncharacterized protein</fullName>
    </submittedName>
</protein>
<dbReference type="AlphaFoldDB" id="A0A8S1NJN1"/>
<comment type="caution">
    <text evidence="1">The sequence shown here is derived from an EMBL/GenBank/DDBJ whole genome shotgun (WGS) entry which is preliminary data.</text>
</comment>
<organism evidence="1 2">
    <name type="scientific">Paramecium sonneborni</name>
    <dbReference type="NCBI Taxonomy" id="65129"/>
    <lineage>
        <taxon>Eukaryota</taxon>
        <taxon>Sar</taxon>
        <taxon>Alveolata</taxon>
        <taxon>Ciliophora</taxon>
        <taxon>Intramacronucleata</taxon>
        <taxon>Oligohymenophorea</taxon>
        <taxon>Peniculida</taxon>
        <taxon>Parameciidae</taxon>
        <taxon>Paramecium</taxon>
    </lineage>
</organism>
<gene>
    <name evidence="1" type="ORF">PSON_ATCC_30995.1.T0550301</name>
</gene>
<evidence type="ECO:0000313" key="2">
    <source>
        <dbReference type="Proteomes" id="UP000692954"/>
    </source>
</evidence>
<name>A0A8S1NJN1_9CILI</name>
<reference evidence="1" key="1">
    <citation type="submission" date="2021-01" db="EMBL/GenBank/DDBJ databases">
        <authorList>
            <consortium name="Genoscope - CEA"/>
            <person name="William W."/>
        </authorList>
    </citation>
    <scope>NUCLEOTIDE SEQUENCE</scope>
</reference>
<evidence type="ECO:0000313" key="1">
    <source>
        <dbReference type="EMBL" id="CAD8090391.1"/>
    </source>
</evidence>
<dbReference type="EMBL" id="CAJJDN010000055">
    <property type="protein sequence ID" value="CAD8090391.1"/>
    <property type="molecule type" value="Genomic_DNA"/>
</dbReference>
<accession>A0A8S1NJN1</accession>
<proteinExistence type="predicted"/>
<keyword evidence="2" id="KW-1185">Reference proteome</keyword>
<sequence length="171" mass="20199">MFNINQAQIKNNLLINKFEVIEFTIDTIANYNDQLIQFENGILQLKIYLIQQPNKTLSIEDSFREQIISFLIRQFITQFLNQHVMVVLPSLNFVLYHNCSGFKSQTPTINYQFTKQNLNDLQIEKEKSEISVDQNYKQENEQELLTLILKIIFKITKQTPKSNLFYGQTIL</sequence>
<dbReference type="Proteomes" id="UP000692954">
    <property type="component" value="Unassembled WGS sequence"/>
</dbReference>